<dbReference type="AlphaFoldDB" id="A0A1N7S7P3"/>
<proteinExistence type="predicted"/>
<evidence type="ECO:0000313" key="2">
    <source>
        <dbReference type="Proteomes" id="UP000195569"/>
    </source>
</evidence>
<keyword evidence="2" id="KW-1185">Reference proteome</keyword>
<accession>A0A1N7S7P3</accession>
<reference evidence="1" key="1">
    <citation type="submission" date="2016-12" db="EMBL/GenBank/DDBJ databases">
        <authorList>
            <person name="Moulin L."/>
        </authorList>
    </citation>
    <scope>NUCLEOTIDE SEQUENCE [LARGE SCALE GENOMIC DNA]</scope>
    <source>
        <strain evidence="1">STM 7183</strain>
    </source>
</reference>
<dbReference type="Proteomes" id="UP000195569">
    <property type="component" value="Unassembled WGS sequence"/>
</dbReference>
<sequence>MLRNRTDGRFMLKERLSAVFALEEVRGRTQLFRIGYQNIS</sequence>
<organism evidence="1 2">
    <name type="scientific">Paraburkholderia piptadeniae</name>
    <dbReference type="NCBI Taxonomy" id="1701573"/>
    <lineage>
        <taxon>Bacteria</taxon>
        <taxon>Pseudomonadati</taxon>
        <taxon>Pseudomonadota</taxon>
        <taxon>Betaproteobacteria</taxon>
        <taxon>Burkholderiales</taxon>
        <taxon>Burkholderiaceae</taxon>
        <taxon>Paraburkholderia</taxon>
    </lineage>
</organism>
<comment type="caution">
    <text evidence="1">The sequence shown here is derived from an EMBL/GenBank/DDBJ whole genome shotgun (WGS) entry which is preliminary data.</text>
</comment>
<name>A0A1N7S7P3_9BURK</name>
<dbReference type="EMBL" id="CYGY02000035">
    <property type="protein sequence ID" value="SIT43350.1"/>
    <property type="molecule type" value="Genomic_DNA"/>
</dbReference>
<evidence type="ECO:0000313" key="1">
    <source>
        <dbReference type="EMBL" id="SIT43350.1"/>
    </source>
</evidence>
<protein>
    <submittedName>
        <fullName evidence="1">Uncharacterized protein</fullName>
    </submittedName>
</protein>
<gene>
    <name evidence="1" type="ORF">BN2476_350056</name>
</gene>